<dbReference type="EnsemblFungi" id="MVLG_01332T0">
    <property type="protein sequence ID" value="MVLG_01332T0"/>
    <property type="gene ID" value="MVLG_01332"/>
</dbReference>
<feature type="transmembrane region" description="Helical" evidence="12">
    <location>
        <begin position="703"/>
        <end position="722"/>
    </location>
</feature>
<feature type="transmembrane region" description="Helical" evidence="12">
    <location>
        <begin position="875"/>
        <end position="894"/>
    </location>
</feature>
<keyword evidence="7" id="KW-0256">Endoplasmic reticulum</keyword>
<reference evidence="14" key="2">
    <citation type="submission" date="2010-11" db="EMBL/GenBank/DDBJ databases">
        <authorList>
            <consortium name="The Broad Institute Genome Sequencing Platform"/>
            <person name="Earl A."/>
            <person name="Ward D."/>
            <person name="Feldgarden M."/>
            <person name="Gevers D."/>
            <person name="Butler R."/>
            <person name="Young S.K."/>
            <person name="Zeng Q."/>
            <person name="Gargeya S."/>
            <person name="Fitzgerald M."/>
            <person name="Haas B."/>
            <person name="Abouelleil A."/>
            <person name="Alvarado L."/>
            <person name="Arachchi H.M."/>
            <person name="Berlin A."/>
            <person name="Brown A."/>
            <person name="Chapman S.B."/>
            <person name="Chen Z."/>
            <person name="Dunbar C."/>
            <person name="Freedman E."/>
            <person name="Gearin G."/>
            <person name="Gellesch M."/>
            <person name="Goldberg J."/>
            <person name="Griggs A."/>
            <person name="Gujja S."/>
            <person name="Heilman E."/>
            <person name="Heiman D."/>
            <person name="Howarth C."/>
            <person name="Larson L."/>
            <person name="Lui A."/>
            <person name="MacDonald P.J.P."/>
            <person name="Mehta T."/>
            <person name="Montmayeur A."/>
            <person name="Murphy C."/>
            <person name="Neiman D."/>
            <person name="Pearson M."/>
            <person name="Priest M."/>
            <person name="Roberts A."/>
            <person name="Saif S."/>
            <person name="Shea T."/>
            <person name="Shenoy N."/>
            <person name="Sisk P."/>
            <person name="Stolte C."/>
            <person name="Sykes S."/>
            <person name="White J."/>
            <person name="Yandava C."/>
            <person name="Wortman J."/>
            <person name="Nusbaum C."/>
            <person name="Birren B."/>
        </authorList>
    </citation>
    <scope>NUCLEOTIDE SEQUENCE</scope>
    <source>
        <strain evidence="14">P1A1 Lamole</strain>
    </source>
</reference>
<comment type="pathway">
    <text evidence="2">Glycolipid biosynthesis; glycosylphosphatidylinositol-anchor biosynthesis.</text>
</comment>
<dbReference type="SUPFAM" id="SSF53649">
    <property type="entry name" value="Alkaline phosphatase-like"/>
    <property type="match status" value="1"/>
</dbReference>
<dbReference type="OrthoDB" id="272139at2759"/>
<feature type="transmembrane region" description="Helical" evidence="12">
    <location>
        <begin position="831"/>
        <end position="855"/>
    </location>
</feature>
<evidence type="ECO:0000256" key="1">
    <source>
        <dbReference type="ARBA" id="ARBA00004477"/>
    </source>
</evidence>
<accession>U5H1T1</accession>
<evidence type="ECO:0000313" key="14">
    <source>
        <dbReference type="EMBL" id="KDE08555.1"/>
    </source>
</evidence>
<reference evidence="14 16" key="3">
    <citation type="journal article" date="2015" name="BMC Genomics">
        <title>Sex and parasites: genomic and transcriptomic analysis of Microbotryum lychnidis-dioicae, the biotrophic and plant-castrating anther smut fungus.</title>
        <authorList>
            <person name="Perlin M.H."/>
            <person name="Amselem J."/>
            <person name="Fontanillas E."/>
            <person name="Toh S.S."/>
            <person name="Chen Z."/>
            <person name="Goldberg J."/>
            <person name="Duplessis S."/>
            <person name="Henrissat B."/>
            <person name="Young S."/>
            <person name="Zeng Q."/>
            <person name="Aguileta G."/>
            <person name="Petit E."/>
            <person name="Badouin H."/>
            <person name="Andrews J."/>
            <person name="Razeeq D."/>
            <person name="Gabaldon T."/>
            <person name="Quesneville H."/>
            <person name="Giraud T."/>
            <person name="Hood M.E."/>
            <person name="Schultz D.J."/>
            <person name="Cuomo C.A."/>
        </authorList>
    </citation>
    <scope>NUCLEOTIDE SEQUENCE [LARGE SCALE GENOMIC DNA]</scope>
    <source>
        <strain evidence="14">P1A1 Lamole</strain>
        <strain evidence="16">p1A1 Lamole</strain>
    </source>
</reference>
<evidence type="ECO:0000256" key="12">
    <source>
        <dbReference type="SAM" id="Phobius"/>
    </source>
</evidence>
<feature type="transmembrane region" description="Helical" evidence="12">
    <location>
        <begin position="1051"/>
        <end position="1073"/>
    </location>
</feature>
<feature type="transmembrane region" description="Helical" evidence="12">
    <location>
        <begin position="757"/>
        <end position="775"/>
    </location>
</feature>
<evidence type="ECO:0000256" key="3">
    <source>
        <dbReference type="ARBA" id="ARBA00008695"/>
    </source>
</evidence>
<dbReference type="UniPathway" id="UPA00196"/>
<comment type="similarity">
    <text evidence="3">Belongs to the PIGG/PIGN/PIGO family. PIGO subfamily.</text>
</comment>
<keyword evidence="5" id="KW-0808">Transferase</keyword>
<dbReference type="EMBL" id="AEIJ01000115">
    <property type="status" value="NOT_ANNOTATED_CDS"/>
    <property type="molecule type" value="Genomic_DNA"/>
</dbReference>
<feature type="transmembrane region" description="Helical" evidence="12">
    <location>
        <begin position="672"/>
        <end position="691"/>
    </location>
</feature>
<dbReference type="CDD" id="cd16023">
    <property type="entry name" value="GPI_EPT_3"/>
    <property type="match status" value="1"/>
</dbReference>
<name>U5H1T1_USTV1</name>
<dbReference type="InParanoid" id="U5H1T1"/>
<feature type="transmembrane region" description="Helical" evidence="12">
    <location>
        <begin position="915"/>
        <end position="941"/>
    </location>
</feature>
<feature type="transmembrane region" description="Helical" evidence="12">
    <location>
        <begin position="728"/>
        <end position="745"/>
    </location>
</feature>
<evidence type="ECO:0000313" key="15">
    <source>
        <dbReference type="EnsemblFungi" id="MVLG_01332T0"/>
    </source>
</evidence>
<dbReference type="PANTHER" id="PTHR23071">
    <property type="entry name" value="PHOSPHATIDYLINOSITOL GLYCAN"/>
    <property type="match status" value="1"/>
</dbReference>
<dbReference type="InterPro" id="IPR045687">
    <property type="entry name" value="PIGG/GPI7_C"/>
</dbReference>
<feature type="transmembrane region" description="Helical" evidence="12">
    <location>
        <begin position="795"/>
        <end position="819"/>
    </location>
</feature>
<dbReference type="OMA" id="YPSFDIF"/>
<feature type="transmembrane region" description="Helical" evidence="12">
    <location>
        <begin position="1011"/>
        <end position="1031"/>
    </location>
</feature>
<dbReference type="STRING" id="683840.U5H1T1"/>
<evidence type="ECO:0000256" key="2">
    <source>
        <dbReference type="ARBA" id="ARBA00004687"/>
    </source>
</evidence>
<evidence type="ECO:0000256" key="4">
    <source>
        <dbReference type="ARBA" id="ARBA00022502"/>
    </source>
</evidence>
<evidence type="ECO:0000259" key="13">
    <source>
        <dbReference type="Pfam" id="PF19316"/>
    </source>
</evidence>
<keyword evidence="8 12" id="KW-1133">Transmembrane helix</keyword>
<keyword evidence="10" id="KW-0325">Glycoprotein</keyword>
<dbReference type="PANTHER" id="PTHR23071:SF1">
    <property type="entry name" value="GPI ETHANOLAMINE PHOSPHATE TRANSFERASE 3"/>
    <property type="match status" value="1"/>
</dbReference>
<dbReference type="Gene3D" id="3.40.720.10">
    <property type="entry name" value="Alkaline Phosphatase, subunit A"/>
    <property type="match status" value="1"/>
</dbReference>
<dbReference type="Pfam" id="PF19316">
    <property type="entry name" value="PIGO_PIGG"/>
    <property type="match status" value="1"/>
</dbReference>
<dbReference type="FunCoup" id="U5H1T1">
    <property type="interactions" value="137"/>
</dbReference>
<dbReference type="Proteomes" id="UP000017200">
    <property type="component" value="Unassembled WGS sequence"/>
</dbReference>
<evidence type="ECO:0000256" key="6">
    <source>
        <dbReference type="ARBA" id="ARBA00022692"/>
    </source>
</evidence>
<reference evidence="16" key="1">
    <citation type="submission" date="2010-11" db="EMBL/GenBank/DDBJ databases">
        <title>The genome sequence of Microbotryum violaceum strain p1A1 Lamole.</title>
        <authorList>
            <person name="Cuomo C."/>
            <person name="Perlin M."/>
            <person name="Young S.K."/>
            <person name="Zeng Q."/>
            <person name="Gargeya S."/>
            <person name="Alvarado L."/>
            <person name="Berlin A."/>
            <person name="Chapman S.B."/>
            <person name="Chen Z."/>
            <person name="Freedman E."/>
            <person name="Gellesch M."/>
            <person name="Goldberg J."/>
            <person name="Griggs A."/>
            <person name="Gujja S."/>
            <person name="Heilman E."/>
            <person name="Heiman D."/>
            <person name="Howarth C."/>
            <person name="Mehta T."/>
            <person name="Neiman D."/>
            <person name="Pearson M."/>
            <person name="Roberts A."/>
            <person name="Saif S."/>
            <person name="Shea T."/>
            <person name="Shenoy N."/>
            <person name="Sisk P."/>
            <person name="Stolte C."/>
            <person name="Sykes S."/>
            <person name="White J."/>
            <person name="Yandava C."/>
            <person name="Haas B."/>
            <person name="Nusbaum C."/>
            <person name="Birren B."/>
        </authorList>
    </citation>
    <scope>NUCLEOTIDE SEQUENCE [LARGE SCALE GENOMIC DNA]</scope>
    <source>
        <strain evidence="16">p1A1 Lamole</strain>
    </source>
</reference>
<evidence type="ECO:0000256" key="10">
    <source>
        <dbReference type="ARBA" id="ARBA00023180"/>
    </source>
</evidence>
<evidence type="ECO:0000256" key="9">
    <source>
        <dbReference type="ARBA" id="ARBA00023136"/>
    </source>
</evidence>
<evidence type="ECO:0000256" key="8">
    <source>
        <dbReference type="ARBA" id="ARBA00022989"/>
    </source>
</evidence>
<dbReference type="InterPro" id="IPR002591">
    <property type="entry name" value="Phosphodiest/P_Trfase"/>
</dbReference>
<organism evidence="14">
    <name type="scientific">Microbotryum lychnidis-dioicae (strain p1A1 Lamole / MvSl-1064)</name>
    <name type="common">Anther smut fungus</name>
    <dbReference type="NCBI Taxonomy" id="683840"/>
    <lineage>
        <taxon>Eukaryota</taxon>
        <taxon>Fungi</taxon>
        <taxon>Dikarya</taxon>
        <taxon>Basidiomycota</taxon>
        <taxon>Pucciniomycotina</taxon>
        <taxon>Microbotryomycetes</taxon>
        <taxon>Microbotryales</taxon>
        <taxon>Microbotryaceae</taxon>
        <taxon>Microbotryum</taxon>
    </lineage>
</organism>
<dbReference type="Pfam" id="PF01663">
    <property type="entry name" value="Phosphodiest"/>
    <property type="match status" value="1"/>
</dbReference>
<dbReference type="InterPro" id="IPR037675">
    <property type="entry name" value="PIG-O_N"/>
</dbReference>
<keyword evidence="9 12" id="KW-0472">Membrane</keyword>
<dbReference type="GO" id="GO:0051377">
    <property type="term" value="F:mannose-ethanolamine phosphotransferase activity"/>
    <property type="evidence" value="ECO:0007669"/>
    <property type="project" value="InterPro"/>
</dbReference>
<sequence length="1167" mass="127132">MTTPSELARATKSEDVDQAQWPFDRATRLEHAQPAQRAQADVNSAKHTDPAPPPLVARLGHTLRTLAFVSPKNLALVATLFVVAFHLLGLFLVGRGFLLTRQALDQINECQPLRPDATHDPACSLPPTHTKLVLVVVDALRADFVLPVDPQHLVRHPRARFHSNQLTLPAELTLADPTRSFLSHFIADAPTTTLQRLKALTTGSLPTFVDAGSNFGGERIVEDNWLAQARRHGKRIAFVGDDTWLHLFPVATPNTTAFAVEDERVDAGRSSVWRQGAVWPFDSFNVEDLDTVDHGVEEHLFPMMRGERGEWDIIIAHTLGLDHAGHRFGPSHAEAQRKLREAQAMLAQIVQQLDNDTLLVVFGDHGMTDSGDHGGDSREEVDAALWVYSKGPALVSPDWFQHATTSEAHPVAKLLRASDASTTFEDRMHLTYPEKGLVSRIRSVAQVDLVPTLSLLLGLPTPFGNLGVPIPELFYRTSSLPAAQKDRPPAPTPKRSIFGKLAKAAEPARQDETLTPISTLLQAIVIVSSQLSHYLEVYTSQDSNRDLARALPELYLKLALAKSTFRGAYGPGREQAALELEALERFWSFERTTRQRARAIWARFDPVRMFAGLLVLSLGTVVSLAFYQGASRDGATRSRLGSGVEGAAVTAWGLVALRLLGATHFLGENARVLLSMLVAVGSVAFIVVPRVSASAFKTTARTCVDLLPTIAHAAIFTTNSFAVFEDAVVRFLISTMIVISILRSLVAPEARLRRRIVAFNTVALVCVQGLAYSTSCREEQAPSCTATFYRPPGSVSALIALALSALTINALPTIVRYSLAQSVSDVPLARLFLTIPVRGTLACVSVYWTFDWFIAAFPAHNLLPLANSLKTGFARAAQVGAVLTASLLWHYLPLCVHVKTATPRDGVHEKNAPRLIEMIGFANALGGSYLLLVAACLTLLLLVNPPMGQIALVLHLTILLSLLEVYDSERDVTALLSEITDESNLEALLNGQTPQVANPGLSLYQGSMLSLVAHLAFFATGHQAALASIQWSTAFIGFPKVTYPFSPTLVILNTLAPYLLTALVVPLYALWNVSSPLRDQPASTIPRSLVRSVMAYLTTESVLTLSASTFAIYFRRHLFVWKVFAPRFMLGAITLLGVDVALLGVALAWGSRGVMSKAKPLGTRWAD</sequence>
<gene>
    <name evidence="14" type="ORF">MVLG_01332</name>
</gene>
<proteinExistence type="inferred from homology"/>
<dbReference type="GO" id="GO:0006506">
    <property type="term" value="P:GPI anchor biosynthetic process"/>
    <property type="evidence" value="ECO:0007669"/>
    <property type="project" value="UniProtKB-UniPathway"/>
</dbReference>
<feature type="domain" description="GPI ethanolamine phosphate transferase 2 C-terminal" evidence="13">
    <location>
        <begin position="1001"/>
        <end position="1138"/>
    </location>
</feature>
<keyword evidence="16" id="KW-1185">Reference proteome</keyword>
<dbReference type="InterPro" id="IPR017850">
    <property type="entry name" value="Alkaline_phosphatase_core_sf"/>
</dbReference>
<feature type="transmembrane region" description="Helical" evidence="12">
    <location>
        <begin position="947"/>
        <end position="966"/>
    </location>
</feature>
<comment type="subcellular location">
    <subcellularLocation>
        <location evidence="1">Endoplasmic reticulum membrane</location>
        <topology evidence="1">Multi-pass membrane protein</topology>
    </subcellularLocation>
</comment>
<feature type="region of interest" description="Disordered" evidence="11">
    <location>
        <begin position="1"/>
        <end position="54"/>
    </location>
</feature>
<dbReference type="GO" id="GO:0005789">
    <property type="term" value="C:endoplasmic reticulum membrane"/>
    <property type="evidence" value="ECO:0007669"/>
    <property type="project" value="UniProtKB-SubCell"/>
</dbReference>
<feature type="transmembrane region" description="Helical" evidence="12">
    <location>
        <begin position="74"/>
        <end position="98"/>
    </location>
</feature>
<dbReference type="AlphaFoldDB" id="U5H1T1"/>
<evidence type="ECO:0000256" key="5">
    <source>
        <dbReference type="ARBA" id="ARBA00022679"/>
    </source>
</evidence>
<keyword evidence="4" id="KW-0337">GPI-anchor biosynthesis</keyword>
<evidence type="ECO:0000256" key="7">
    <source>
        <dbReference type="ARBA" id="ARBA00022824"/>
    </source>
</evidence>
<protein>
    <recommendedName>
        <fullName evidence="13">GPI ethanolamine phosphate transferase 2 C-terminal domain-containing protein</fullName>
    </recommendedName>
</protein>
<reference evidence="15" key="4">
    <citation type="submission" date="2015-06" db="UniProtKB">
        <authorList>
            <consortium name="EnsemblFungi"/>
        </authorList>
    </citation>
    <scope>IDENTIFICATION</scope>
</reference>
<evidence type="ECO:0000313" key="16">
    <source>
        <dbReference type="Proteomes" id="UP000017200"/>
    </source>
</evidence>
<feature type="transmembrane region" description="Helical" evidence="12">
    <location>
        <begin position="1093"/>
        <end position="1114"/>
    </location>
</feature>
<evidence type="ECO:0000256" key="11">
    <source>
        <dbReference type="SAM" id="MobiDB-lite"/>
    </source>
</evidence>
<dbReference type="HOGENOM" id="CLU_004298_1_1_1"/>
<feature type="transmembrane region" description="Helical" evidence="12">
    <location>
        <begin position="609"/>
        <end position="627"/>
    </location>
</feature>
<feature type="transmembrane region" description="Helical" evidence="12">
    <location>
        <begin position="1126"/>
        <end position="1149"/>
    </location>
</feature>
<dbReference type="EMBL" id="GL541649">
    <property type="protein sequence ID" value="KDE08555.1"/>
    <property type="molecule type" value="Genomic_DNA"/>
</dbReference>
<feature type="transmembrane region" description="Helical" evidence="12">
    <location>
        <begin position="647"/>
        <end position="666"/>
    </location>
</feature>
<dbReference type="InterPro" id="IPR039524">
    <property type="entry name" value="PIGO/GPI13"/>
</dbReference>
<keyword evidence="6 12" id="KW-0812">Transmembrane</keyword>